<organism evidence="4 5">
    <name type="scientific">Streptomyces diacarni</name>
    <dbReference type="NCBI Taxonomy" id="2800381"/>
    <lineage>
        <taxon>Bacteria</taxon>
        <taxon>Bacillati</taxon>
        <taxon>Actinomycetota</taxon>
        <taxon>Actinomycetes</taxon>
        <taxon>Kitasatosporales</taxon>
        <taxon>Streptomycetaceae</taxon>
        <taxon>Streptomyces</taxon>
    </lineage>
</organism>
<proteinExistence type="predicted"/>
<feature type="transmembrane region" description="Helical" evidence="2">
    <location>
        <begin position="106"/>
        <end position="124"/>
    </location>
</feature>
<dbReference type="EMBL" id="QOIN01000046">
    <property type="protein sequence ID" value="RCG21329.1"/>
    <property type="molecule type" value="Genomic_DNA"/>
</dbReference>
<dbReference type="Proteomes" id="UP000252914">
    <property type="component" value="Unassembled WGS sequence"/>
</dbReference>
<protein>
    <submittedName>
        <fullName evidence="4">CPBP family intramembrane metalloprotease</fullName>
    </submittedName>
</protein>
<dbReference type="InterPro" id="IPR036259">
    <property type="entry name" value="MFS_trans_sf"/>
</dbReference>
<dbReference type="GO" id="GO:0008237">
    <property type="term" value="F:metallopeptidase activity"/>
    <property type="evidence" value="ECO:0007669"/>
    <property type="project" value="UniProtKB-KW"/>
</dbReference>
<evidence type="ECO:0000256" key="1">
    <source>
        <dbReference type="SAM" id="MobiDB-lite"/>
    </source>
</evidence>
<comment type="caution">
    <text evidence="4">The sequence shown here is derived from an EMBL/GenBank/DDBJ whole genome shotgun (WGS) entry which is preliminary data.</text>
</comment>
<evidence type="ECO:0000259" key="3">
    <source>
        <dbReference type="Pfam" id="PF02517"/>
    </source>
</evidence>
<keyword evidence="4" id="KW-0378">Hydrolase</keyword>
<keyword evidence="4" id="KW-0645">Protease</keyword>
<reference evidence="4 5" key="1">
    <citation type="submission" date="2018-06" db="EMBL/GenBank/DDBJ databases">
        <title>Streptomyces reniochalinae sp. nov. and Streptomyces diacarnus sp. nov. from marine sponges.</title>
        <authorList>
            <person name="Li L."/>
        </authorList>
    </citation>
    <scope>NUCLEOTIDE SEQUENCE [LARGE SCALE GENOMIC DNA]</scope>
    <source>
        <strain evidence="4 5">LHW51701</strain>
    </source>
</reference>
<evidence type="ECO:0000256" key="2">
    <source>
        <dbReference type="SAM" id="Phobius"/>
    </source>
</evidence>
<keyword evidence="2" id="KW-0472">Membrane</keyword>
<keyword evidence="4" id="KW-0482">Metalloprotease</keyword>
<gene>
    <name evidence="4" type="ORF">DTL70_17950</name>
</gene>
<feature type="transmembrane region" description="Helical" evidence="2">
    <location>
        <begin position="32"/>
        <end position="50"/>
    </location>
</feature>
<feature type="compositionally biased region" description="Basic and acidic residues" evidence="1">
    <location>
        <begin position="269"/>
        <end position="296"/>
    </location>
</feature>
<feature type="region of interest" description="Disordered" evidence="1">
    <location>
        <begin position="269"/>
        <end position="311"/>
    </location>
</feature>
<dbReference type="GO" id="GO:0006508">
    <property type="term" value="P:proteolysis"/>
    <property type="evidence" value="ECO:0007669"/>
    <property type="project" value="UniProtKB-KW"/>
</dbReference>
<feature type="transmembrane region" description="Helical" evidence="2">
    <location>
        <begin position="232"/>
        <end position="255"/>
    </location>
</feature>
<dbReference type="GO" id="GO:0080120">
    <property type="term" value="P:CAAX-box protein maturation"/>
    <property type="evidence" value="ECO:0007669"/>
    <property type="project" value="UniProtKB-ARBA"/>
</dbReference>
<feature type="transmembrane region" description="Helical" evidence="2">
    <location>
        <begin position="193"/>
        <end position="212"/>
    </location>
</feature>
<feature type="transmembrane region" description="Helical" evidence="2">
    <location>
        <begin position="161"/>
        <end position="181"/>
    </location>
</feature>
<keyword evidence="2" id="KW-0812">Transmembrane</keyword>
<dbReference type="InterPro" id="IPR003675">
    <property type="entry name" value="Rce1/LyrA-like_dom"/>
</dbReference>
<dbReference type="Pfam" id="PF02517">
    <property type="entry name" value="Rce1-like"/>
    <property type="match status" value="1"/>
</dbReference>
<feature type="transmembrane region" description="Helical" evidence="2">
    <location>
        <begin position="62"/>
        <end position="86"/>
    </location>
</feature>
<keyword evidence="2" id="KW-1133">Transmembrane helix</keyword>
<accession>A0A367EUC0</accession>
<dbReference type="PANTHER" id="PTHR39430:SF1">
    <property type="entry name" value="PROTEASE"/>
    <property type="match status" value="1"/>
</dbReference>
<evidence type="ECO:0000313" key="4">
    <source>
        <dbReference type="EMBL" id="RCG21329.1"/>
    </source>
</evidence>
<feature type="transmembrane region" description="Helical" evidence="2">
    <location>
        <begin position="136"/>
        <end position="155"/>
    </location>
</feature>
<dbReference type="RefSeq" id="WP_114022964.1">
    <property type="nucleotide sequence ID" value="NZ_QOIN01000046.1"/>
</dbReference>
<name>A0A367EUC0_9ACTN</name>
<keyword evidence="5" id="KW-1185">Reference proteome</keyword>
<dbReference type="GO" id="GO:0004175">
    <property type="term" value="F:endopeptidase activity"/>
    <property type="evidence" value="ECO:0007669"/>
    <property type="project" value="UniProtKB-ARBA"/>
</dbReference>
<feature type="domain" description="CAAX prenyl protease 2/Lysostaphin resistance protein A-like" evidence="3">
    <location>
        <begin position="107"/>
        <end position="197"/>
    </location>
</feature>
<dbReference type="AlphaFoldDB" id="A0A367EUC0"/>
<sequence length="311" mass="32384">MRVVWQLLVVAAVALAGGQVIAGVQEDDPWLTFAVGLSSAALALLAYAWVVRRSEHRPVVEVAVKGAAPALGLGALVGVAVFGLVVLQLATNGYYEIEGRGSTTGAIGLVGFMAAAAVTEELLFRGVLFRIIEERTGTWIAMAATAVLFGAYHLANPDATLWGALAVAIEAGGMLTAAYIATRNLWVPIGVHFGWNFAAAGIFSSVVSGNGANQGLLETTASGPELVTGGDFGLEGSVFSVLFCALATLAFLLLARRRGHLVSRRRCVEERAKRRAGERAEGRSEEPAAERAEGRADSGAGQAEAPSTLPR</sequence>
<dbReference type="SUPFAM" id="SSF103473">
    <property type="entry name" value="MFS general substrate transporter"/>
    <property type="match status" value="1"/>
</dbReference>
<evidence type="ECO:0000313" key="5">
    <source>
        <dbReference type="Proteomes" id="UP000252914"/>
    </source>
</evidence>
<dbReference type="PANTHER" id="PTHR39430">
    <property type="entry name" value="MEMBRANE-ASSOCIATED PROTEASE-RELATED"/>
    <property type="match status" value="1"/>
</dbReference>